<evidence type="ECO:0000256" key="3">
    <source>
        <dbReference type="ARBA" id="ARBA00023242"/>
    </source>
</evidence>
<keyword evidence="7" id="KW-1185">Reference proteome</keyword>
<dbReference type="GO" id="GO:0005634">
    <property type="term" value="C:nucleus"/>
    <property type="evidence" value="ECO:0007669"/>
    <property type="project" value="UniProtKB-SubCell"/>
</dbReference>
<reference evidence="8" key="1">
    <citation type="submission" date="2022-11" db="UniProtKB">
        <authorList>
            <consortium name="WormBaseParasite"/>
        </authorList>
    </citation>
    <scope>IDENTIFICATION</scope>
</reference>
<dbReference type="GO" id="GO:0007420">
    <property type="term" value="P:brain development"/>
    <property type="evidence" value="ECO:0007669"/>
    <property type="project" value="TreeGrafter"/>
</dbReference>
<dbReference type="Proteomes" id="UP000887578">
    <property type="component" value="Unplaced"/>
</dbReference>
<protein>
    <submittedName>
        <fullName evidence="8">HMG box domain-containing protein</fullName>
    </submittedName>
</protein>
<evidence type="ECO:0000313" key="7">
    <source>
        <dbReference type="Proteomes" id="UP000887578"/>
    </source>
</evidence>
<dbReference type="GO" id="GO:0000978">
    <property type="term" value="F:RNA polymerase II cis-regulatory region sequence-specific DNA binding"/>
    <property type="evidence" value="ECO:0007669"/>
    <property type="project" value="TreeGrafter"/>
</dbReference>
<name>A0A914QFF1_9BILA</name>
<dbReference type="PANTHER" id="PTHR10270">
    <property type="entry name" value="SOX TRANSCRIPTION FACTOR"/>
    <property type="match status" value="1"/>
</dbReference>
<evidence type="ECO:0000259" key="6">
    <source>
        <dbReference type="PROSITE" id="PS50118"/>
    </source>
</evidence>
<dbReference type="InterPro" id="IPR050140">
    <property type="entry name" value="SRY-related_HMG-box_TF-like"/>
</dbReference>
<dbReference type="PANTHER" id="PTHR10270:SF324">
    <property type="entry name" value="SOX DOMAIN-CONTAINING PROTEIN DICHAETE-RELATED"/>
    <property type="match status" value="1"/>
</dbReference>
<proteinExistence type="predicted"/>
<evidence type="ECO:0000256" key="1">
    <source>
        <dbReference type="ARBA" id="ARBA00004123"/>
    </source>
</evidence>
<dbReference type="InterPro" id="IPR036910">
    <property type="entry name" value="HMG_box_dom_sf"/>
</dbReference>
<dbReference type="SUPFAM" id="SSF47095">
    <property type="entry name" value="HMG-box"/>
    <property type="match status" value="1"/>
</dbReference>
<dbReference type="InterPro" id="IPR009071">
    <property type="entry name" value="HMG_box_dom"/>
</dbReference>
<feature type="compositionally biased region" description="Gly residues" evidence="5">
    <location>
        <begin position="70"/>
        <end position="92"/>
    </location>
</feature>
<feature type="compositionally biased region" description="Low complexity" evidence="5">
    <location>
        <begin position="29"/>
        <end position="39"/>
    </location>
</feature>
<evidence type="ECO:0000313" key="8">
    <source>
        <dbReference type="WBParaSite" id="PDA_v2.g28163.t1"/>
    </source>
</evidence>
<evidence type="ECO:0000256" key="2">
    <source>
        <dbReference type="ARBA" id="ARBA00023125"/>
    </source>
</evidence>
<dbReference type="Pfam" id="PF00505">
    <property type="entry name" value="HMG_box"/>
    <property type="match status" value="1"/>
</dbReference>
<dbReference type="GO" id="GO:0030182">
    <property type="term" value="P:neuron differentiation"/>
    <property type="evidence" value="ECO:0007669"/>
    <property type="project" value="TreeGrafter"/>
</dbReference>
<comment type="subcellular location">
    <subcellularLocation>
        <location evidence="1">Nucleus</location>
    </subcellularLocation>
</comment>
<feature type="region of interest" description="Disordered" evidence="5">
    <location>
        <begin position="1"/>
        <end position="104"/>
    </location>
</feature>
<sequence length="215" mass="24035">MESDLKHPNLMPLMQDQYPMLYGFPPLPQQQQQQQPQQHHQPHTPHNGVPRDESLNGSADSPGSSSTGSHHGGIINGLGGGYGTPGLSCGGGKDNKKIRNDDRVKRPMNAFMVWSRGQRRRMAQENPKLHNSEISRQLGQEWKLLGENEKRPFIDEAKRLRADHMKNHPDYKYRPRRKSKPSPASGKKPGQSGMNASAAAVAQFDALKCPQVNFF</sequence>
<feature type="compositionally biased region" description="Basic and acidic residues" evidence="5">
    <location>
        <begin position="93"/>
        <end position="104"/>
    </location>
</feature>
<dbReference type="Gene3D" id="1.10.30.10">
    <property type="entry name" value="High mobility group box domain"/>
    <property type="match status" value="1"/>
</dbReference>
<dbReference type="FunFam" id="1.10.30.10:FF:000002">
    <property type="entry name" value="transcription factor Sox-2"/>
    <property type="match status" value="1"/>
</dbReference>
<feature type="domain" description="HMG box" evidence="6">
    <location>
        <begin position="104"/>
        <end position="172"/>
    </location>
</feature>
<feature type="compositionally biased region" description="Low complexity" evidence="5">
    <location>
        <begin position="181"/>
        <end position="193"/>
    </location>
</feature>
<keyword evidence="3 4" id="KW-0539">Nucleus</keyword>
<dbReference type="AlphaFoldDB" id="A0A914QFF1"/>
<dbReference type="CDD" id="cd22028">
    <property type="entry name" value="HMG-box_SoxA_SoxB_SoxG"/>
    <property type="match status" value="1"/>
</dbReference>
<dbReference type="GO" id="GO:0001228">
    <property type="term" value="F:DNA-binding transcription activator activity, RNA polymerase II-specific"/>
    <property type="evidence" value="ECO:0007669"/>
    <property type="project" value="TreeGrafter"/>
</dbReference>
<dbReference type="WBParaSite" id="PDA_v2.g28163.t1">
    <property type="protein sequence ID" value="PDA_v2.g28163.t1"/>
    <property type="gene ID" value="PDA_v2.g28163"/>
</dbReference>
<evidence type="ECO:0000256" key="4">
    <source>
        <dbReference type="PROSITE-ProRule" id="PRU00267"/>
    </source>
</evidence>
<dbReference type="PROSITE" id="PS50118">
    <property type="entry name" value="HMG_BOX_2"/>
    <property type="match status" value="1"/>
</dbReference>
<feature type="compositionally biased region" description="Basic and acidic residues" evidence="5">
    <location>
        <begin position="150"/>
        <end position="173"/>
    </location>
</feature>
<keyword evidence="2 4" id="KW-0238">DNA-binding</keyword>
<evidence type="ECO:0000256" key="5">
    <source>
        <dbReference type="SAM" id="MobiDB-lite"/>
    </source>
</evidence>
<organism evidence="7 8">
    <name type="scientific">Panagrolaimus davidi</name>
    <dbReference type="NCBI Taxonomy" id="227884"/>
    <lineage>
        <taxon>Eukaryota</taxon>
        <taxon>Metazoa</taxon>
        <taxon>Ecdysozoa</taxon>
        <taxon>Nematoda</taxon>
        <taxon>Chromadorea</taxon>
        <taxon>Rhabditida</taxon>
        <taxon>Tylenchina</taxon>
        <taxon>Panagrolaimomorpha</taxon>
        <taxon>Panagrolaimoidea</taxon>
        <taxon>Panagrolaimidae</taxon>
        <taxon>Panagrolaimus</taxon>
    </lineage>
</organism>
<accession>A0A914QFF1</accession>
<dbReference type="SMART" id="SM00398">
    <property type="entry name" value="HMG"/>
    <property type="match status" value="1"/>
</dbReference>
<feature type="compositionally biased region" description="Low complexity" evidence="5">
    <location>
        <begin position="55"/>
        <end position="69"/>
    </location>
</feature>
<dbReference type="GO" id="GO:0000122">
    <property type="term" value="P:negative regulation of transcription by RNA polymerase II"/>
    <property type="evidence" value="ECO:0007669"/>
    <property type="project" value="TreeGrafter"/>
</dbReference>
<feature type="DNA-binding region" description="HMG box" evidence="4">
    <location>
        <begin position="104"/>
        <end position="172"/>
    </location>
</feature>
<feature type="region of interest" description="Disordered" evidence="5">
    <location>
        <begin position="150"/>
        <end position="197"/>
    </location>
</feature>